<proteinExistence type="inferred from homology"/>
<dbReference type="GO" id="GO:0003735">
    <property type="term" value="F:structural constituent of ribosome"/>
    <property type="evidence" value="ECO:0007669"/>
    <property type="project" value="InterPro"/>
</dbReference>
<feature type="compositionally biased region" description="Basic and acidic residues" evidence="11">
    <location>
        <begin position="16"/>
        <end position="33"/>
    </location>
</feature>
<keyword evidence="6" id="KW-0496">Mitochondrion</keyword>
<feature type="region of interest" description="Disordered" evidence="11">
    <location>
        <begin position="1"/>
        <end position="33"/>
    </location>
</feature>
<dbReference type="Proteomes" id="UP001054945">
    <property type="component" value="Unassembled WGS sequence"/>
</dbReference>
<evidence type="ECO:0000256" key="7">
    <source>
        <dbReference type="ARBA" id="ARBA00023274"/>
    </source>
</evidence>
<evidence type="ECO:0000256" key="4">
    <source>
        <dbReference type="ARBA" id="ARBA00022946"/>
    </source>
</evidence>
<evidence type="ECO:0000256" key="3">
    <source>
        <dbReference type="ARBA" id="ARBA00022553"/>
    </source>
</evidence>
<keyword evidence="7" id="KW-0687">Ribonucleoprotein</keyword>
<evidence type="ECO:0000256" key="8">
    <source>
        <dbReference type="ARBA" id="ARBA00032055"/>
    </source>
</evidence>
<comment type="similarity">
    <text evidence="2">Belongs to the bacterial ribosomal protein bS18 family. Mitochondrion-specific ribosomal protein mS40 subfamily.</text>
</comment>
<dbReference type="Gene3D" id="4.10.640.10">
    <property type="entry name" value="Ribosomal protein S18"/>
    <property type="match status" value="1"/>
</dbReference>
<keyword evidence="5 12" id="KW-0689">Ribosomal protein</keyword>
<evidence type="ECO:0000256" key="5">
    <source>
        <dbReference type="ARBA" id="ARBA00022980"/>
    </source>
</evidence>
<organism evidence="12 13">
    <name type="scientific">Caerostris extrusa</name>
    <name type="common">Bark spider</name>
    <name type="synonym">Caerostris bankana</name>
    <dbReference type="NCBI Taxonomy" id="172846"/>
    <lineage>
        <taxon>Eukaryota</taxon>
        <taxon>Metazoa</taxon>
        <taxon>Ecdysozoa</taxon>
        <taxon>Arthropoda</taxon>
        <taxon>Chelicerata</taxon>
        <taxon>Arachnida</taxon>
        <taxon>Araneae</taxon>
        <taxon>Araneomorphae</taxon>
        <taxon>Entelegynae</taxon>
        <taxon>Araneoidea</taxon>
        <taxon>Araneidae</taxon>
        <taxon>Caerostris</taxon>
    </lineage>
</organism>
<dbReference type="EMBL" id="BPLR01012964">
    <property type="protein sequence ID" value="GIY57813.1"/>
    <property type="molecule type" value="Genomic_DNA"/>
</dbReference>
<name>A0AAV4UJ56_CAEEX</name>
<dbReference type="GO" id="GO:0005739">
    <property type="term" value="C:mitochondrion"/>
    <property type="evidence" value="ECO:0007669"/>
    <property type="project" value="UniProtKB-SubCell"/>
</dbReference>
<dbReference type="InterPro" id="IPR036870">
    <property type="entry name" value="Ribosomal_bS18_sf"/>
</dbReference>
<comment type="caution">
    <text evidence="12">The sequence shown here is derived from an EMBL/GenBank/DDBJ whole genome shotgun (WGS) entry which is preliminary data.</text>
</comment>
<evidence type="ECO:0000256" key="9">
    <source>
        <dbReference type="ARBA" id="ARBA00035130"/>
    </source>
</evidence>
<evidence type="ECO:0000313" key="13">
    <source>
        <dbReference type="Proteomes" id="UP001054945"/>
    </source>
</evidence>
<dbReference type="GO" id="GO:1990904">
    <property type="term" value="C:ribonucleoprotein complex"/>
    <property type="evidence" value="ECO:0007669"/>
    <property type="project" value="UniProtKB-KW"/>
</dbReference>
<accession>A0AAV4UJ56</accession>
<protein>
    <recommendedName>
        <fullName evidence="9">Small ribosomal subunit protein mS40</fullName>
    </recommendedName>
    <alternativeName>
        <fullName evidence="8">28S ribosomal protein S18-2, mitochondrial</fullName>
    </alternativeName>
    <alternativeName>
        <fullName evidence="10">28S ribosomal protein S18b, mitochondrial</fullName>
    </alternativeName>
</protein>
<evidence type="ECO:0000256" key="11">
    <source>
        <dbReference type="SAM" id="MobiDB-lite"/>
    </source>
</evidence>
<dbReference type="PANTHER" id="PTHR13329:SF2">
    <property type="entry name" value="SMALL RIBOSOMAL SUBUNIT PROTEIN MS40"/>
    <property type="match status" value="1"/>
</dbReference>
<dbReference type="SUPFAM" id="SSF46911">
    <property type="entry name" value="Ribosomal protein S18"/>
    <property type="match status" value="1"/>
</dbReference>
<reference evidence="12 13" key="1">
    <citation type="submission" date="2021-06" db="EMBL/GenBank/DDBJ databases">
        <title>Caerostris extrusa draft genome.</title>
        <authorList>
            <person name="Kono N."/>
            <person name="Arakawa K."/>
        </authorList>
    </citation>
    <scope>NUCLEOTIDE SEQUENCE [LARGE SCALE GENOMIC DNA]</scope>
</reference>
<dbReference type="AlphaFoldDB" id="A0AAV4UJ56"/>
<evidence type="ECO:0000256" key="2">
    <source>
        <dbReference type="ARBA" id="ARBA00006136"/>
    </source>
</evidence>
<dbReference type="GO" id="GO:0032543">
    <property type="term" value="P:mitochondrial translation"/>
    <property type="evidence" value="ECO:0007669"/>
    <property type="project" value="InterPro"/>
</dbReference>
<evidence type="ECO:0000256" key="10">
    <source>
        <dbReference type="ARBA" id="ARBA00035515"/>
    </source>
</evidence>
<evidence type="ECO:0000256" key="1">
    <source>
        <dbReference type="ARBA" id="ARBA00004173"/>
    </source>
</evidence>
<evidence type="ECO:0000313" key="12">
    <source>
        <dbReference type="EMBL" id="GIY57813.1"/>
    </source>
</evidence>
<sequence>MISNITLSENEPSVETDDKNKKNHGDPAEDRRFPIDPEVSIRYMKSKAYKTTYGDEPVWVKYRRNFKGQFAPRKTRKSCVMSGFIATGNPCPICRDEYLVLDYTNVELLKQFIHPQTGEIYDSRIINLCRKKLLQLEVAIEKAKLYGLIKRQVPFRRYNYNEYYPDYKKN</sequence>
<dbReference type="Pfam" id="PF01084">
    <property type="entry name" value="Ribosomal_S18"/>
    <property type="match status" value="1"/>
</dbReference>
<dbReference type="InterPro" id="IPR040054">
    <property type="entry name" value="MRPS18B"/>
</dbReference>
<keyword evidence="3" id="KW-0597">Phosphoprotein</keyword>
<feature type="compositionally biased region" description="Polar residues" evidence="11">
    <location>
        <begin position="1"/>
        <end position="13"/>
    </location>
</feature>
<evidence type="ECO:0000256" key="6">
    <source>
        <dbReference type="ARBA" id="ARBA00023128"/>
    </source>
</evidence>
<dbReference type="GO" id="GO:0005840">
    <property type="term" value="C:ribosome"/>
    <property type="evidence" value="ECO:0007669"/>
    <property type="project" value="UniProtKB-KW"/>
</dbReference>
<keyword evidence="4" id="KW-0809">Transit peptide</keyword>
<gene>
    <name evidence="12" type="primary">MRPS18B</name>
    <name evidence="12" type="ORF">CEXT_488801</name>
</gene>
<keyword evidence="13" id="KW-1185">Reference proteome</keyword>
<comment type="subcellular location">
    <subcellularLocation>
        <location evidence="1">Mitochondrion</location>
    </subcellularLocation>
</comment>
<dbReference type="InterPro" id="IPR001648">
    <property type="entry name" value="Ribosomal_bS18"/>
</dbReference>
<dbReference type="PANTHER" id="PTHR13329">
    <property type="entry name" value="MITOCHONDRIAL RIBOSOMAL PROTEIN S18B"/>
    <property type="match status" value="1"/>
</dbReference>